<dbReference type="AlphaFoldDB" id="A0A2S9QS83"/>
<dbReference type="RefSeq" id="WP_105804142.1">
    <property type="nucleotide sequence ID" value="NZ_MWZD01000012.1"/>
</dbReference>
<dbReference type="GO" id="GO:0003677">
    <property type="term" value="F:DNA binding"/>
    <property type="evidence" value="ECO:0007669"/>
    <property type="project" value="UniProtKB-KW"/>
</dbReference>
<proteinExistence type="predicted"/>
<dbReference type="Pfam" id="PF00392">
    <property type="entry name" value="GntR"/>
    <property type="match status" value="1"/>
</dbReference>
<accession>A0A2S9QS83</accession>
<dbReference type="CDD" id="cd07377">
    <property type="entry name" value="WHTH_GntR"/>
    <property type="match status" value="1"/>
</dbReference>
<dbReference type="SUPFAM" id="SSF46785">
    <property type="entry name" value="Winged helix' DNA-binding domain"/>
    <property type="match status" value="1"/>
</dbReference>
<organism evidence="5 6">
    <name type="scientific">Leucobacter massiliensis</name>
    <dbReference type="NCBI Taxonomy" id="1686285"/>
    <lineage>
        <taxon>Bacteria</taxon>
        <taxon>Bacillati</taxon>
        <taxon>Actinomycetota</taxon>
        <taxon>Actinomycetes</taxon>
        <taxon>Micrococcales</taxon>
        <taxon>Microbacteriaceae</taxon>
        <taxon>Leucobacter</taxon>
    </lineage>
</organism>
<feature type="domain" description="HTH gntR-type" evidence="4">
    <location>
        <begin position="6"/>
        <end position="74"/>
    </location>
</feature>
<evidence type="ECO:0000256" key="1">
    <source>
        <dbReference type="ARBA" id="ARBA00023015"/>
    </source>
</evidence>
<evidence type="ECO:0000313" key="5">
    <source>
        <dbReference type="EMBL" id="PRI12439.1"/>
    </source>
</evidence>
<dbReference type="InterPro" id="IPR036390">
    <property type="entry name" value="WH_DNA-bd_sf"/>
</dbReference>
<keyword evidence="6" id="KW-1185">Reference proteome</keyword>
<dbReference type="InterPro" id="IPR036388">
    <property type="entry name" value="WH-like_DNA-bd_sf"/>
</dbReference>
<gene>
    <name evidence="5" type="ORF">B4915_01870</name>
</gene>
<reference evidence="5 6" key="1">
    <citation type="journal article" date="2017" name="New Microbes New Infect">
        <title>Genome sequence of 'Leucobacter massiliensis' sp. nov. isolated from human pharynx after travel to the 2014 Hajj.</title>
        <authorList>
            <person name="Leangapichart T."/>
            <person name="Gautret P."/>
            <person name="Nguyen T.T."/>
            <person name="Armstrong N."/>
            <person name="Rolain J.M."/>
        </authorList>
    </citation>
    <scope>NUCLEOTIDE SEQUENCE [LARGE SCALE GENOMIC DNA]</scope>
    <source>
        <strain evidence="5 6">122RC15</strain>
    </source>
</reference>
<dbReference type="InterPro" id="IPR000524">
    <property type="entry name" value="Tscrpt_reg_HTH_GntR"/>
</dbReference>
<dbReference type="PROSITE" id="PS50949">
    <property type="entry name" value="HTH_GNTR"/>
    <property type="match status" value="1"/>
</dbReference>
<dbReference type="SMART" id="SM00345">
    <property type="entry name" value="HTH_GNTR"/>
    <property type="match status" value="1"/>
</dbReference>
<keyword evidence="1" id="KW-0805">Transcription regulation</keyword>
<keyword evidence="3" id="KW-0804">Transcription</keyword>
<evidence type="ECO:0000313" key="6">
    <source>
        <dbReference type="Proteomes" id="UP000238650"/>
    </source>
</evidence>
<dbReference type="Gene3D" id="1.10.10.10">
    <property type="entry name" value="Winged helix-like DNA-binding domain superfamily/Winged helix DNA-binding domain"/>
    <property type="match status" value="1"/>
</dbReference>
<comment type="caution">
    <text evidence="5">The sequence shown here is derived from an EMBL/GenBank/DDBJ whole genome shotgun (WGS) entry which is preliminary data.</text>
</comment>
<sequence length="124" mass="13523">MFDETRPIFIQLADRIADEVLRGVYAEGQQVPSTNELAAFLRINPATAGKALNRLVDAGVLTKRRGIGMFVSDGAKALIARERQQGFVDRYLAPLLAEGRALGLSTPEIVSLLEREAEKAKDPS</sequence>
<evidence type="ECO:0000259" key="4">
    <source>
        <dbReference type="PROSITE" id="PS50949"/>
    </source>
</evidence>
<name>A0A2S9QS83_9MICO</name>
<dbReference type="Proteomes" id="UP000238650">
    <property type="component" value="Unassembled WGS sequence"/>
</dbReference>
<evidence type="ECO:0000256" key="2">
    <source>
        <dbReference type="ARBA" id="ARBA00023125"/>
    </source>
</evidence>
<dbReference type="PANTHER" id="PTHR38445:SF10">
    <property type="entry name" value="GNTR-FAMILY TRANSCRIPTIONAL REGULATOR"/>
    <property type="match status" value="1"/>
</dbReference>
<protein>
    <submittedName>
        <fullName evidence="5">GntR family transcriptional regulator</fullName>
    </submittedName>
</protein>
<keyword evidence="2" id="KW-0238">DNA-binding</keyword>
<dbReference type="PANTHER" id="PTHR38445">
    <property type="entry name" value="HTH-TYPE TRANSCRIPTIONAL REPRESSOR YTRA"/>
    <property type="match status" value="1"/>
</dbReference>
<dbReference type="GO" id="GO:0003700">
    <property type="term" value="F:DNA-binding transcription factor activity"/>
    <property type="evidence" value="ECO:0007669"/>
    <property type="project" value="InterPro"/>
</dbReference>
<dbReference type="OrthoDB" id="162505at2"/>
<dbReference type="EMBL" id="MWZD01000012">
    <property type="protein sequence ID" value="PRI12439.1"/>
    <property type="molecule type" value="Genomic_DNA"/>
</dbReference>
<evidence type="ECO:0000256" key="3">
    <source>
        <dbReference type="ARBA" id="ARBA00023163"/>
    </source>
</evidence>